<protein>
    <submittedName>
        <fullName evidence="1">Uncharacterized protein</fullName>
    </submittedName>
</protein>
<dbReference type="EMBL" id="IACM01081901">
    <property type="protein sequence ID" value="LAB29646.1"/>
    <property type="molecule type" value="Transcribed_RNA"/>
</dbReference>
<evidence type="ECO:0000313" key="1">
    <source>
        <dbReference type="EMBL" id="LAB29646.1"/>
    </source>
</evidence>
<accession>A0A2D4M9Y2</accession>
<sequence length="122" mass="13971">MVHIEVICSALPTKLSNRGRMYADLMSLQNLQRNRTCGNLQLPHCPMSPFAQLLGLYYTCPAGMLKGRYYRKPVSKKCYSILKKSQAFQIPCWFSHTPRNLISSAVRYSVNSTGTPCLLFYW</sequence>
<reference evidence="1" key="2">
    <citation type="submission" date="2017-11" db="EMBL/GenBank/DDBJ databases">
        <title>Coralsnake Venomics: Analyses of Venom Gland Transcriptomes and Proteomes of Six Brazilian Taxa.</title>
        <authorList>
            <person name="Aird S.D."/>
            <person name="Jorge da Silva N."/>
            <person name="Qiu L."/>
            <person name="Villar-Briones A."/>
            <person name="Aparecida-Saddi V."/>
            <person name="Campos-Telles M.P."/>
            <person name="Grau M."/>
            <person name="Mikheyev A.S."/>
        </authorList>
    </citation>
    <scope>NUCLEOTIDE SEQUENCE</scope>
    <source>
        <tissue evidence="1">Venom_gland</tissue>
    </source>
</reference>
<name>A0A2D4M9Y2_9SAUR</name>
<organism evidence="1">
    <name type="scientific">Micrurus spixii</name>
    <name type="common">Amazon coral snake</name>
    <dbReference type="NCBI Taxonomy" id="129469"/>
    <lineage>
        <taxon>Eukaryota</taxon>
        <taxon>Metazoa</taxon>
        <taxon>Chordata</taxon>
        <taxon>Craniata</taxon>
        <taxon>Vertebrata</taxon>
        <taxon>Euteleostomi</taxon>
        <taxon>Lepidosauria</taxon>
        <taxon>Squamata</taxon>
        <taxon>Bifurcata</taxon>
        <taxon>Unidentata</taxon>
        <taxon>Episquamata</taxon>
        <taxon>Toxicofera</taxon>
        <taxon>Serpentes</taxon>
        <taxon>Colubroidea</taxon>
        <taxon>Elapidae</taxon>
        <taxon>Elapinae</taxon>
        <taxon>Micrurus</taxon>
    </lineage>
</organism>
<dbReference type="AlphaFoldDB" id="A0A2D4M9Y2"/>
<reference evidence="1" key="1">
    <citation type="submission" date="2017-07" db="EMBL/GenBank/DDBJ databases">
        <authorList>
            <person name="Mikheyev A."/>
            <person name="Grau M."/>
        </authorList>
    </citation>
    <scope>NUCLEOTIDE SEQUENCE</scope>
    <source>
        <tissue evidence="1">Venom_gland</tissue>
    </source>
</reference>
<proteinExistence type="predicted"/>